<dbReference type="InterPro" id="IPR005105">
    <property type="entry name" value="GlnD_Uridyltrans_N"/>
</dbReference>
<dbReference type="Pfam" id="PF10335">
    <property type="entry name" value="DUF294_C"/>
    <property type="match status" value="1"/>
</dbReference>
<dbReference type="Proteomes" id="UP000651271">
    <property type="component" value="Unassembled WGS sequence"/>
</dbReference>
<dbReference type="PROSITE" id="PS50042">
    <property type="entry name" value="CNMP_BINDING_3"/>
    <property type="match status" value="1"/>
</dbReference>
<dbReference type="Gene3D" id="2.60.120.10">
    <property type="entry name" value="Jelly Rolls"/>
    <property type="match status" value="1"/>
</dbReference>
<feature type="domain" description="CBS" evidence="4">
    <location>
        <begin position="235"/>
        <end position="291"/>
    </location>
</feature>
<keyword evidence="6" id="KW-1185">Reference proteome</keyword>
<reference evidence="5 6" key="1">
    <citation type="submission" date="2020-08" db="EMBL/GenBank/DDBJ databases">
        <title>Sphingobacterium sp. DN04309 isolated from aquaculture water.</title>
        <authorList>
            <person name="Zhang M."/>
        </authorList>
    </citation>
    <scope>NUCLEOTIDE SEQUENCE [LARGE SCALE GENOMIC DNA]</scope>
    <source>
        <strain evidence="5 6">DN04309</strain>
    </source>
</reference>
<accession>A0ABR7YG98</accession>
<dbReference type="InterPro" id="IPR000644">
    <property type="entry name" value="CBS_dom"/>
</dbReference>
<comment type="caution">
    <text evidence="5">The sequence shown here is derived from an EMBL/GenBank/DDBJ whole genome shotgun (WGS) entry which is preliminary data.</text>
</comment>
<evidence type="ECO:0000313" key="6">
    <source>
        <dbReference type="Proteomes" id="UP000651271"/>
    </source>
</evidence>
<dbReference type="InterPro" id="IPR014710">
    <property type="entry name" value="RmlC-like_jellyroll"/>
</dbReference>
<evidence type="ECO:0000259" key="4">
    <source>
        <dbReference type="PROSITE" id="PS51371"/>
    </source>
</evidence>
<dbReference type="RefSeq" id="WP_190302529.1">
    <property type="nucleotide sequence ID" value="NZ_JACOIJ010000024.1"/>
</dbReference>
<dbReference type="Pfam" id="PF00027">
    <property type="entry name" value="cNMP_binding"/>
    <property type="match status" value="1"/>
</dbReference>
<dbReference type="InterPro" id="IPR018821">
    <property type="entry name" value="DUF294_put_nucleoTrafse_sb-bd"/>
</dbReference>
<dbReference type="PANTHER" id="PTHR43080:SF2">
    <property type="entry name" value="CBS DOMAIN-CONTAINING PROTEIN"/>
    <property type="match status" value="1"/>
</dbReference>
<dbReference type="EMBL" id="JACOIJ010000024">
    <property type="protein sequence ID" value="MBD1430310.1"/>
    <property type="molecule type" value="Genomic_DNA"/>
</dbReference>
<evidence type="ECO:0000259" key="3">
    <source>
        <dbReference type="PROSITE" id="PS50042"/>
    </source>
</evidence>
<dbReference type="InterPro" id="IPR000595">
    <property type="entry name" value="cNMP-bd_dom"/>
</dbReference>
<dbReference type="PROSITE" id="PS51371">
    <property type="entry name" value="CBS"/>
    <property type="match status" value="1"/>
</dbReference>
<dbReference type="InterPro" id="IPR051257">
    <property type="entry name" value="Diverse_CBS-Domain"/>
</dbReference>
<dbReference type="SUPFAM" id="SSF51206">
    <property type="entry name" value="cAMP-binding domain-like"/>
    <property type="match status" value="1"/>
</dbReference>
<dbReference type="Gene3D" id="3.10.580.10">
    <property type="entry name" value="CBS-domain"/>
    <property type="match status" value="1"/>
</dbReference>
<organism evidence="5 6">
    <name type="scientific">Sphingobacterium litopenaei</name>
    <dbReference type="NCBI Taxonomy" id="2763500"/>
    <lineage>
        <taxon>Bacteria</taxon>
        <taxon>Pseudomonadati</taxon>
        <taxon>Bacteroidota</taxon>
        <taxon>Sphingobacteriia</taxon>
        <taxon>Sphingobacteriales</taxon>
        <taxon>Sphingobacteriaceae</taxon>
        <taxon>Sphingobacterium</taxon>
    </lineage>
</organism>
<evidence type="ECO:0000256" key="2">
    <source>
        <dbReference type="PROSITE-ProRule" id="PRU00703"/>
    </source>
</evidence>
<dbReference type="Pfam" id="PF00571">
    <property type="entry name" value="CBS"/>
    <property type="match status" value="2"/>
</dbReference>
<proteinExistence type="predicted"/>
<evidence type="ECO:0000256" key="1">
    <source>
        <dbReference type="ARBA" id="ARBA00023122"/>
    </source>
</evidence>
<sequence>MNRVEFLKNIPPFNLLSLEVLADFADLFTETKYSKDTLIYQQEITKMKGVDVIVKGQYESFFYDKEHNKRLPKSHGEGFCYGGISILLNRKKSLRTVIATKGTVVLSLKRKYFAGLCQSNDAFFQYFTAEYGRLMADDDFAHFTKAPPSFEQSYIAAEQLYSRRIESVDAQDILYCDEYTPAWQAATLMADHKRSCLIVRNEAGHAVGFITDITLRDKIVAQRGFDNTVAAKEIMDTPVVTIDNQAYVYEAILMMFRSKTRYLLVDNKGTLEGIISRNRLLSEQAQSPLVFIQSVKLALSVDELKGKWDNVPHMIKQLVGRGVNAEIVNQIITSIADTILIKIIENVIAEIGKPPAKFVFMVLGSEGRKEQTLKTDQDNAIIYEDKANEHREEVRAYFLKFADMVSGHLDFVGFSFCSGGFMAKNPKWTHSLSHWKNNYELWLQESVPETSIKFSTFFDCRYIYGDATIMDELHEFLDEKLKQPLEKLFFQMAKNALQYQPPLTSFLKNIRTINVGDREVFDIKKAMTPIVDLVRVYALKHRIFKVNTGERIKALQKNEVFSESAAHELLHSYYYLMALRLKKQANDIIQDNSEPNNFIDPTSLTKIEQVTLKEIFKTIEGFQSRIRVEFTKELF</sequence>
<dbReference type="CDD" id="cd05401">
    <property type="entry name" value="NT_GlnE_GlnD_like"/>
    <property type="match status" value="1"/>
</dbReference>
<dbReference type="Pfam" id="PF03445">
    <property type="entry name" value="DUF294"/>
    <property type="match status" value="1"/>
</dbReference>
<evidence type="ECO:0000313" key="5">
    <source>
        <dbReference type="EMBL" id="MBD1430310.1"/>
    </source>
</evidence>
<name>A0ABR7YG98_9SPHI</name>
<gene>
    <name evidence="5" type="ORF">H8B04_12160</name>
</gene>
<dbReference type="SUPFAM" id="SSF54631">
    <property type="entry name" value="CBS-domain pair"/>
    <property type="match status" value="1"/>
</dbReference>
<keyword evidence="1 2" id="KW-0129">CBS domain</keyword>
<dbReference type="InterPro" id="IPR046342">
    <property type="entry name" value="CBS_dom_sf"/>
</dbReference>
<dbReference type="InterPro" id="IPR018490">
    <property type="entry name" value="cNMP-bd_dom_sf"/>
</dbReference>
<dbReference type="PANTHER" id="PTHR43080">
    <property type="entry name" value="CBS DOMAIN-CONTAINING PROTEIN CBSX3, MITOCHONDRIAL"/>
    <property type="match status" value="1"/>
</dbReference>
<protein>
    <submittedName>
        <fullName evidence="5">CBS domain-containing protein</fullName>
    </submittedName>
</protein>
<feature type="domain" description="Cyclic nucleotide-binding" evidence="3">
    <location>
        <begin position="12"/>
        <end position="113"/>
    </location>
</feature>